<keyword evidence="1" id="KW-0812">Transmembrane</keyword>
<feature type="transmembrane region" description="Helical" evidence="1">
    <location>
        <begin position="7"/>
        <end position="24"/>
    </location>
</feature>
<proteinExistence type="predicted"/>
<sequence>MRKNKLDIMFILVLLTMIGVSWLFSNQQVHFYNQAVEKNMQVTQRLTTNQHQLNKLESELNIKYQYDYATQRADPTVTHFFKIMRTYNSSKTYNARRDKVIRAKLAGADVTQSDLFKTDHEETGENYVDNSHMSSNFNSAKVYADKVSNDVLAGKVLVKYTMTTEQGDAQMSMALYDVRYDLVTNQITEMHYDYGINGVLGNG</sequence>
<dbReference type="OrthoDB" id="2150372at2"/>
<accession>A0A3P2RA67</accession>
<evidence type="ECO:0000256" key="1">
    <source>
        <dbReference type="SAM" id="Phobius"/>
    </source>
</evidence>
<dbReference type="EMBL" id="RHGY01000014">
    <property type="protein sequence ID" value="RRG17333.1"/>
    <property type="molecule type" value="Genomic_DNA"/>
</dbReference>
<dbReference type="RefSeq" id="WP_124943863.1">
    <property type="nucleotide sequence ID" value="NZ_RHGY01000014.1"/>
</dbReference>
<protein>
    <submittedName>
        <fullName evidence="2">Uncharacterized protein</fullName>
    </submittedName>
</protein>
<comment type="caution">
    <text evidence="2">The sequence shown here is derived from an EMBL/GenBank/DDBJ whole genome shotgun (WGS) entry which is preliminary data.</text>
</comment>
<gene>
    <name evidence="2" type="ORF">D3P96_08280</name>
</gene>
<keyword evidence="1" id="KW-0472">Membrane</keyword>
<evidence type="ECO:0000313" key="2">
    <source>
        <dbReference type="EMBL" id="RRG17333.1"/>
    </source>
</evidence>
<dbReference type="AlphaFoldDB" id="A0A3P2RA67"/>
<keyword evidence="1" id="KW-1133">Transmembrane helix</keyword>
<organism evidence="2 3">
    <name type="scientific">Weissella viridescens</name>
    <name type="common">Lactobacillus viridescens</name>
    <dbReference type="NCBI Taxonomy" id="1629"/>
    <lineage>
        <taxon>Bacteria</taxon>
        <taxon>Bacillati</taxon>
        <taxon>Bacillota</taxon>
        <taxon>Bacilli</taxon>
        <taxon>Lactobacillales</taxon>
        <taxon>Lactobacillaceae</taxon>
        <taxon>Weissella</taxon>
    </lineage>
</organism>
<reference evidence="2 3" key="1">
    <citation type="submission" date="2018-10" db="EMBL/GenBank/DDBJ databases">
        <title>Draft genome sequence of Weissella viridescens UCO-SMC3.</title>
        <authorList>
            <person name="Garcia-Cancino A."/>
            <person name="Espinoza-Monje M."/>
            <person name="Albarracin L."/>
            <person name="Garcia-Castillo V."/>
            <person name="Campos-Martin J."/>
            <person name="Nakano Y."/>
            <person name="Guitierrez-Zamorano C."/>
            <person name="Ikeda-Ohtsubo W."/>
            <person name="Morita H."/>
            <person name="Kitazawa H."/>
            <person name="Villena J."/>
        </authorList>
    </citation>
    <scope>NUCLEOTIDE SEQUENCE [LARGE SCALE GENOMIC DNA]</scope>
    <source>
        <strain evidence="2 3">UCO-SMC3</strain>
    </source>
</reference>
<name>A0A3P2RA67_WEIVI</name>
<dbReference type="Proteomes" id="UP000275836">
    <property type="component" value="Unassembled WGS sequence"/>
</dbReference>
<evidence type="ECO:0000313" key="3">
    <source>
        <dbReference type="Proteomes" id="UP000275836"/>
    </source>
</evidence>